<dbReference type="InterPro" id="IPR036397">
    <property type="entry name" value="RNaseH_sf"/>
</dbReference>
<dbReference type="PANTHER" id="PTHR47515:SF1">
    <property type="entry name" value="BLR2054 PROTEIN"/>
    <property type="match status" value="1"/>
</dbReference>
<dbReference type="Pfam" id="PF13683">
    <property type="entry name" value="rve_3"/>
    <property type="match status" value="1"/>
</dbReference>
<accession>A0AA96GS88</accession>
<dbReference type="EMBL" id="CP116968">
    <property type="protein sequence ID" value="WNM63124.1"/>
    <property type="molecule type" value="Genomic_DNA"/>
</dbReference>
<evidence type="ECO:0000313" key="2">
    <source>
        <dbReference type="EMBL" id="WNM63124.1"/>
    </source>
</evidence>
<protein>
    <submittedName>
        <fullName evidence="2">Integrase core domain-containing protein</fullName>
    </submittedName>
</protein>
<dbReference type="SUPFAM" id="SSF53098">
    <property type="entry name" value="Ribonuclease H-like"/>
    <property type="match status" value="1"/>
</dbReference>
<dbReference type="KEGG" id="nneo:PQG83_05050"/>
<dbReference type="RefSeq" id="WP_312747487.1">
    <property type="nucleotide sequence ID" value="NZ_CP116968.1"/>
</dbReference>
<dbReference type="GO" id="GO:0003676">
    <property type="term" value="F:nucleic acid binding"/>
    <property type="evidence" value="ECO:0007669"/>
    <property type="project" value="InterPro"/>
</dbReference>
<name>A0AA96GS88_9BACT</name>
<gene>
    <name evidence="2" type="ORF">PQG83_05050</name>
</gene>
<organism evidence="2 3">
    <name type="scientific">Candidatus Nitrospira neomarina</name>
    <dbReference type="NCBI Taxonomy" id="3020899"/>
    <lineage>
        <taxon>Bacteria</taxon>
        <taxon>Pseudomonadati</taxon>
        <taxon>Nitrospirota</taxon>
        <taxon>Nitrospiria</taxon>
        <taxon>Nitrospirales</taxon>
        <taxon>Nitrospiraceae</taxon>
        <taxon>Nitrospira</taxon>
    </lineage>
</organism>
<dbReference type="AlphaFoldDB" id="A0AA96GS88"/>
<reference evidence="2 3" key="1">
    <citation type="submission" date="2023-01" db="EMBL/GenBank/DDBJ databases">
        <title>Cultivation and genomic characterization of new, ubiquitous marine nitrite-oxidizing bacteria from the Nitrospirales.</title>
        <authorList>
            <person name="Mueller A.J."/>
            <person name="Daebeler A."/>
            <person name="Herbold C.W."/>
            <person name="Kirkegaard R.H."/>
            <person name="Daims H."/>
        </authorList>
    </citation>
    <scope>NUCLEOTIDE SEQUENCE [LARGE SCALE GENOMIC DNA]</scope>
    <source>
        <strain evidence="2 3">DK</strain>
    </source>
</reference>
<evidence type="ECO:0000259" key="1">
    <source>
        <dbReference type="PROSITE" id="PS50994"/>
    </source>
</evidence>
<dbReference type="PROSITE" id="PS50994">
    <property type="entry name" value="INTEGRASE"/>
    <property type="match status" value="1"/>
</dbReference>
<proteinExistence type="predicted"/>
<dbReference type="InterPro" id="IPR001584">
    <property type="entry name" value="Integrase_cat-core"/>
</dbReference>
<dbReference type="Pfam" id="PF00665">
    <property type="entry name" value="rve"/>
    <property type="match status" value="1"/>
</dbReference>
<dbReference type="Proteomes" id="UP001302494">
    <property type="component" value="Chromosome"/>
</dbReference>
<sequence>MKRRNPRFGCIKIAEQISKTFAIPVEKDVVRRILATHYQPDQTDRPSWLTFLGHTKDSLWSMDFFRCESLRLKTYWVLVVMDQCTRRIIGFRVHPAPAMDGRALCRLFNQVTSRTGLPHWLSSDHDPVFRFHQWQANLRILGIHEVKTLPGVPVAHPFIERLIGTIRREYLDHILFWNESDLKRKLEAFKEYYNDFRIHQSLNSQTPEEAAGKDPPLPADPTHVVWQSHCQGLFYTPRAA</sequence>
<dbReference type="PANTHER" id="PTHR47515">
    <property type="entry name" value="LOW CALCIUM RESPONSE LOCUS PROTEIN T"/>
    <property type="match status" value="1"/>
</dbReference>
<dbReference type="GO" id="GO:0015074">
    <property type="term" value="P:DNA integration"/>
    <property type="evidence" value="ECO:0007669"/>
    <property type="project" value="InterPro"/>
</dbReference>
<dbReference type="InterPro" id="IPR012337">
    <property type="entry name" value="RNaseH-like_sf"/>
</dbReference>
<feature type="domain" description="Integrase catalytic" evidence="1">
    <location>
        <begin position="42"/>
        <end position="215"/>
    </location>
</feature>
<keyword evidence="3" id="KW-1185">Reference proteome</keyword>
<evidence type="ECO:0000313" key="3">
    <source>
        <dbReference type="Proteomes" id="UP001302494"/>
    </source>
</evidence>
<dbReference type="Gene3D" id="3.30.420.10">
    <property type="entry name" value="Ribonuclease H-like superfamily/Ribonuclease H"/>
    <property type="match status" value="1"/>
</dbReference>